<evidence type="ECO:0000313" key="18">
    <source>
        <dbReference type="EMBL" id="RSH88214.1"/>
    </source>
</evidence>
<evidence type="ECO:0000256" key="2">
    <source>
        <dbReference type="ARBA" id="ARBA00004123"/>
    </source>
</evidence>
<dbReference type="GO" id="GO:0003723">
    <property type="term" value="F:RNA binding"/>
    <property type="evidence" value="ECO:0007669"/>
    <property type="project" value="UniProtKB-KW"/>
</dbReference>
<comment type="subcellular location">
    <subcellularLocation>
        <location evidence="2">Nucleus</location>
    </subcellularLocation>
</comment>
<dbReference type="PROSITE" id="PS51192">
    <property type="entry name" value="HELICASE_ATP_BIND_1"/>
    <property type="match status" value="1"/>
</dbReference>
<dbReference type="GO" id="GO:0005829">
    <property type="term" value="C:cytosol"/>
    <property type="evidence" value="ECO:0007669"/>
    <property type="project" value="TreeGrafter"/>
</dbReference>
<comment type="similarity">
    <text evidence="3">Belongs to the DEAD box helicase family. DDX54/DBP10 subfamily.</text>
</comment>
<dbReference type="Gene3D" id="3.40.50.300">
    <property type="entry name" value="P-loop containing nucleotide triphosphate hydrolases"/>
    <property type="match status" value="2"/>
</dbReference>
<feature type="region of interest" description="Disordered" evidence="14">
    <location>
        <begin position="546"/>
        <end position="597"/>
    </location>
</feature>
<dbReference type="STRING" id="105984.A0A427YB31"/>
<evidence type="ECO:0000313" key="19">
    <source>
        <dbReference type="Proteomes" id="UP000279236"/>
    </source>
</evidence>
<dbReference type="GO" id="GO:0010467">
    <property type="term" value="P:gene expression"/>
    <property type="evidence" value="ECO:0007669"/>
    <property type="project" value="UniProtKB-ARBA"/>
</dbReference>
<keyword evidence="9" id="KW-0067">ATP-binding</keyword>
<evidence type="ECO:0000256" key="1">
    <source>
        <dbReference type="ARBA" id="ARBA00003706"/>
    </source>
</evidence>
<name>A0A427YB31_9TREE</name>
<dbReference type="SMART" id="SM01123">
    <property type="entry name" value="DBP10CT"/>
    <property type="match status" value="1"/>
</dbReference>
<dbReference type="Pfam" id="PF00271">
    <property type="entry name" value="Helicase_C"/>
    <property type="match status" value="1"/>
</dbReference>
<comment type="caution">
    <text evidence="18">The sequence shown here is derived from an EMBL/GenBank/DDBJ whole genome shotgun (WGS) entry which is preliminary data.</text>
</comment>
<evidence type="ECO:0000256" key="8">
    <source>
        <dbReference type="ARBA" id="ARBA00022806"/>
    </source>
</evidence>
<keyword evidence="19" id="KW-1185">Reference proteome</keyword>
<dbReference type="PROSITE" id="PS51195">
    <property type="entry name" value="Q_MOTIF"/>
    <property type="match status" value="1"/>
</dbReference>
<evidence type="ECO:0000256" key="13">
    <source>
        <dbReference type="PROSITE-ProRule" id="PRU00552"/>
    </source>
</evidence>
<dbReference type="InterPro" id="IPR012541">
    <property type="entry name" value="DBP10_C"/>
</dbReference>
<comment type="catalytic activity">
    <reaction evidence="12">
        <text>ATP + H2O = ADP + phosphate + H(+)</text>
        <dbReference type="Rhea" id="RHEA:13065"/>
        <dbReference type="ChEBI" id="CHEBI:15377"/>
        <dbReference type="ChEBI" id="CHEBI:15378"/>
        <dbReference type="ChEBI" id="CHEBI:30616"/>
        <dbReference type="ChEBI" id="CHEBI:43474"/>
        <dbReference type="ChEBI" id="CHEBI:456216"/>
        <dbReference type="EC" id="3.6.4.13"/>
    </reaction>
</comment>
<protein>
    <recommendedName>
        <fullName evidence="4">RNA helicase</fullName>
        <ecNumber evidence="4">3.6.4.13</ecNumber>
    </recommendedName>
</protein>
<dbReference type="Pfam" id="PF08147">
    <property type="entry name" value="DBP10CT"/>
    <property type="match status" value="1"/>
</dbReference>
<dbReference type="EMBL" id="RSCE01000001">
    <property type="protein sequence ID" value="RSH88214.1"/>
    <property type="molecule type" value="Genomic_DNA"/>
</dbReference>
<evidence type="ECO:0000256" key="12">
    <source>
        <dbReference type="ARBA" id="ARBA00047984"/>
    </source>
</evidence>
<dbReference type="RefSeq" id="XP_028480422.1">
    <property type="nucleotide sequence ID" value="XM_028616565.1"/>
</dbReference>
<dbReference type="GO" id="GO:0003724">
    <property type="term" value="F:RNA helicase activity"/>
    <property type="evidence" value="ECO:0007669"/>
    <property type="project" value="UniProtKB-EC"/>
</dbReference>
<feature type="short sequence motif" description="Q motif" evidence="13">
    <location>
        <begin position="33"/>
        <end position="61"/>
    </location>
</feature>
<feature type="domain" description="DEAD-box RNA helicase Q" evidence="17">
    <location>
        <begin position="33"/>
        <end position="61"/>
    </location>
</feature>
<feature type="compositionally biased region" description="Polar residues" evidence="14">
    <location>
        <begin position="680"/>
        <end position="691"/>
    </location>
</feature>
<dbReference type="InterPro" id="IPR014001">
    <property type="entry name" value="Helicase_ATP-bd"/>
</dbReference>
<evidence type="ECO:0000256" key="11">
    <source>
        <dbReference type="ARBA" id="ARBA00023242"/>
    </source>
</evidence>
<evidence type="ECO:0000256" key="10">
    <source>
        <dbReference type="ARBA" id="ARBA00022884"/>
    </source>
</evidence>
<feature type="region of interest" description="Disordered" evidence="14">
    <location>
        <begin position="676"/>
        <end position="743"/>
    </location>
</feature>
<keyword evidence="8 18" id="KW-0347">Helicase</keyword>
<dbReference type="PANTHER" id="PTHR47959">
    <property type="entry name" value="ATP-DEPENDENT RNA HELICASE RHLE-RELATED"/>
    <property type="match status" value="1"/>
</dbReference>
<dbReference type="EC" id="3.6.4.13" evidence="4"/>
<evidence type="ECO:0000259" key="16">
    <source>
        <dbReference type="PROSITE" id="PS51194"/>
    </source>
</evidence>
<comment type="function">
    <text evidence="1">ATP-binding RNA helicase involved in the biogenesis of 60S ribosomal subunits and is required for the normal formation of 25S and 5.8S rRNAs.</text>
</comment>
<feature type="compositionally biased region" description="Basic residues" evidence="14">
    <location>
        <begin position="725"/>
        <end position="743"/>
    </location>
</feature>
<keyword evidence="5" id="KW-0690">Ribosome biogenesis</keyword>
<evidence type="ECO:0000256" key="9">
    <source>
        <dbReference type="ARBA" id="ARBA00022840"/>
    </source>
</evidence>
<dbReference type="SMART" id="SM00487">
    <property type="entry name" value="DEXDc"/>
    <property type="match status" value="1"/>
</dbReference>
<feature type="region of interest" description="Disordered" evidence="14">
    <location>
        <begin position="12"/>
        <end position="32"/>
    </location>
</feature>
<gene>
    <name evidence="18" type="primary">DBP10</name>
    <name evidence="18" type="ORF">EHS24_000745</name>
</gene>
<dbReference type="InterPro" id="IPR001650">
    <property type="entry name" value="Helicase_C-like"/>
</dbReference>
<dbReference type="InterPro" id="IPR014014">
    <property type="entry name" value="RNA_helicase_DEAD_Q_motif"/>
</dbReference>
<feature type="compositionally biased region" description="Basic residues" evidence="14">
    <location>
        <begin position="699"/>
        <end position="709"/>
    </location>
</feature>
<evidence type="ECO:0000256" key="6">
    <source>
        <dbReference type="ARBA" id="ARBA00022741"/>
    </source>
</evidence>
<dbReference type="GO" id="GO:0042254">
    <property type="term" value="P:ribosome biogenesis"/>
    <property type="evidence" value="ECO:0007669"/>
    <property type="project" value="UniProtKB-KW"/>
</dbReference>
<evidence type="ECO:0000256" key="3">
    <source>
        <dbReference type="ARBA" id="ARBA00010379"/>
    </source>
</evidence>
<dbReference type="PROSITE" id="PS51194">
    <property type="entry name" value="HELICASE_CTER"/>
    <property type="match status" value="1"/>
</dbReference>
<evidence type="ECO:0000259" key="17">
    <source>
        <dbReference type="PROSITE" id="PS51195"/>
    </source>
</evidence>
<accession>A0A427YB31</accession>
<keyword evidence="6" id="KW-0547">Nucleotide-binding</keyword>
<dbReference type="SMART" id="SM00490">
    <property type="entry name" value="HELICc"/>
    <property type="match status" value="1"/>
</dbReference>
<feature type="domain" description="Helicase ATP-binding" evidence="15">
    <location>
        <begin position="66"/>
        <end position="244"/>
    </location>
</feature>
<feature type="domain" description="Helicase C-terminal" evidence="16">
    <location>
        <begin position="283"/>
        <end position="433"/>
    </location>
</feature>
<dbReference type="Pfam" id="PF00270">
    <property type="entry name" value="DEAD"/>
    <property type="match status" value="1"/>
</dbReference>
<dbReference type="InterPro" id="IPR027417">
    <property type="entry name" value="P-loop_NTPase"/>
</dbReference>
<evidence type="ECO:0000256" key="4">
    <source>
        <dbReference type="ARBA" id="ARBA00012552"/>
    </source>
</evidence>
<dbReference type="InterPro" id="IPR050079">
    <property type="entry name" value="DEAD_box_RNA_helicase"/>
</dbReference>
<evidence type="ECO:0000256" key="14">
    <source>
        <dbReference type="SAM" id="MobiDB-lite"/>
    </source>
</evidence>
<dbReference type="AlphaFoldDB" id="A0A427YB31"/>
<dbReference type="GO" id="GO:0005524">
    <property type="term" value="F:ATP binding"/>
    <property type="evidence" value="ECO:0007669"/>
    <property type="project" value="UniProtKB-KW"/>
</dbReference>
<organism evidence="18 19">
    <name type="scientific">Apiotrichum porosum</name>
    <dbReference type="NCBI Taxonomy" id="105984"/>
    <lineage>
        <taxon>Eukaryota</taxon>
        <taxon>Fungi</taxon>
        <taxon>Dikarya</taxon>
        <taxon>Basidiomycota</taxon>
        <taxon>Agaricomycotina</taxon>
        <taxon>Tremellomycetes</taxon>
        <taxon>Trichosporonales</taxon>
        <taxon>Trichosporonaceae</taxon>
        <taxon>Apiotrichum</taxon>
    </lineage>
</organism>
<dbReference type="PANTHER" id="PTHR47959:SF8">
    <property type="entry name" value="RNA HELICASE"/>
    <property type="match status" value="1"/>
</dbReference>
<proteinExistence type="inferred from homology"/>
<keyword evidence="11" id="KW-0539">Nucleus</keyword>
<dbReference type="GO" id="GO:0005634">
    <property type="term" value="C:nucleus"/>
    <property type="evidence" value="ECO:0007669"/>
    <property type="project" value="UniProtKB-SubCell"/>
</dbReference>
<dbReference type="SUPFAM" id="SSF52540">
    <property type="entry name" value="P-loop containing nucleoside triphosphate hydrolases"/>
    <property type="match status" value="1"/>
</dbReference>
<sequence length="743" mass="82420">MSAHAFSVGWMAEDDGQASHDPSAKSKSKSSSGTWQALGVSEELVRALRLRGFKNPTPIQRAAIPSAMGSPPRDVLGMARTGSGKTLAYLIPLLHRLGGARIEGSGTRALILCPSRELAVQVLKAGKDLSRSLANGSEALRWSIVMGGESLDAQFEALSSKPDIVIATPGRFLHLSVEMDLDLRSVETVIYDEADRLFEMGFELQLREILHRLPSSRHSLLFSATLPSSLAEFAKAGLNNPEFIRLDTDHRISPDLKVAFFSTKPDEKDASLLILLREVIGIPVASAVTKGNPKAIVFASTKHHVEYLSVFLQAAGYRVSYIYGSLDQLARQQQLRLFRQDETDLLVVTDVAARGLDIPTMGHVINFDFPAGVRVFVHRVGRTARAGNHGNAWTLVTRDDLPYLHDLETFLERPLISNSEIFGSFPREDLEAAVEYIHQSLDVSENQLPALREVMRRGQKMFERSRTKASRDGYKITKAFQWQAVPVHPSFGGEEEMAIDDDSAPRRETLLASIREYNPSETIFEIGSRGPQSVAALMKQRRLAISRQRARTTAKDEKAADEEQAEQTSKPLPQASAKKSYRDPNFFLPHENVETNREKGYSLNEGASFAEQARSATLDLNADEGEAQRAQKASQMKWDRKKKRFVKGDGIGGDNQKMIRGESGALLPATFKSGRYAEWKQQNRNAPQNDASAAPAPGRHQRGSGKHTTKGLATAETILKDRREQLKRKQKNARPSSKNKKRR</sequence>
<evidence type="ECO:0000259" key="15">
    <source>
        <dbReference type="PROSITE" id="PS51192"/>
    </source>
</evidence>
<dbReference type="CDD" id="cd18787">
    <property type="entry name" value="SF2_C_DEAD"/>
    <property type="match status" value="1"/>
</dbReference>
<reference evidence="18 19" key="1">
    <citation type="submission" date="2018-11" db="EMBL/GenBank/DDBJ databases">
        <title>Genome sequence of Apiotrichum porosum DSM 27194.</title>
        <authorList>
            <person name="Aliyu H."/>
            <person name="Gorte O."/>
            <person name="Ochsenreither K."/>
        </authorList>
    </citation>
    <scope>NUCLEOTIDE SEQUENCE [LARGE SCALE GENOMIC DNA]</scope>
    <source>
        <strain evidence="18 19">DSM 27194</strain>
    </source>
</reference>
<dbReference type="GeneID" id="39585288"/>
<keyword evidence="7" id="KW-0378">Hydrolase</keyword>
<evidence type="ECO:0000256" key="5">
    <source>
        <dbReference type="ARBA" id="ARBA00022517"/>
    </source>
</evidence>
<dbReference type="GO" id="GO:0016887">
    <property type="term" value="F:ATP hydrolysis activity"/>
    <property type="evidence" value="ECO:0007669"/>
    <property type="project" value="RHEA"/>
</dbReference>
<dbReference type="InterPro" id="IPR011545">
    <property type="entry name" value="DEAD/DEAH_box_helicase_dom"/>
</dbReference>
<keyword evidence="10" id="KW-0694">RNA-binding</keyword>
<evidence type="ECO:0000256" key="7">
    <source>
        <dbReference type="ARBA" id="ARBA00022801"/>
    </source>
</evidence>
<dbReference type="Proteomes" id="UP000279236">
    <property type="component" value="Unassembled WGS sequence"/>
</dbReference>
<dbReference type="OrthoDB" id="10261375at2759"/>